<evidence type="ECO:0000313" key="5">
    <source>
        <dbReference type="Proteomes" id="UP000013827"/>
    </source>
</evidence>
<dbReference type="RefSeq" id="XP_005769254.1">
    <property type="nucleotide sequence ID" value="XM_005769197.1"/>
</dbReference>
<dbReference type="PROSITE" id="PS50011">
    <property type="entry name" value="PROTEIN_KINASE_DOM"/>
    <property type="match status" value="1"/>
</dbReference>
<dbReference type="InterPro" id="IPR000719">
    <property type="entry name" value="Prot_kinase_dom"/>
</dbReference>
<reference evidence="5" key="1">
    <citation type="journal article" date="2013" name="Nature">
        <title>Pan genome of the phytoplankton Emiliania underpins its global distribution.</title>
        <authorList>
            <person name="Read B.A."/>
            <person name="Kegel J."/>
            <person name="Klute M.J."/>
            <person name="Kuo A."/>
            <person name="Lefebvre S.C."/>
            <person name="Maumus F."/>
            <person name="Mayer C."/>
            <person name="Miller J."/>
            <person name="Monier A."/>
            <person name="Salamov A."/>
            <person name="Young J."/>
            <person name="Aguilar M."/>
            <person name="Claverie J.M."/>
            <person name="Frickenhaus S."/>
            <person name="Gonzalez K."/>
            <person name="Herman E.K."/>
            <person name="Lin Y.C."/>
            <person name="Napier J."/>
            <person name="Ogata H."/>
            <person name="Sarno A.F."/>
            <person name="Shmutz J."/>
            <person name="Schroeder D."/>
            <person name="de Vargas C."/>
            <person name="Verret F."/>
            <person name="von Dassow P."/>
            <person name="Valentin K."/>
            <person name="Van de Peer Y."/>
            <person name="Wheeler G."/>
            <person name="Dacks J.B."/>
            <person name="Delwiche C.F."/>
            <person name="Dyhrman S.T."/>
            <person name="Glockner G."/>
            <person name="John U."/>
            <person name="Richards T."/>
            <person name="Worden A.Z."/>
            <person name="Zhang X."/>
            <person name="Grigoriev I.V."/>
            <person name="Allen A.E."/>
            <person name="Bidle K."/>
            <person name="Borodovsky M."/>
            <person name="Bowler C."/>
            <person name="Brownlee C."/>
            <person name="Cock J.M."/>
            <person name="Elias M."/>
            <person name="Gladyshev V.N."/>
            <person name="Groth M."/>
            <person name="Guda C."/>
            <person name="Hadaegh A."/>
            <person name="Iglesias-Rodriguez M.D."/>
            <person name="Jenkins J."/>
            <person name="Jones B.M."/>
            <person name="Lawson T."/>
            <person name="Leese F."/>
            <person name="Lindquist E."/>
            <person name="Lobanov A."/>
            <person name="Lomsadze A."/>
            <person name="Malik S.B."/>
            <person name="Marsh M.E."/>
            <person name="Mackinder L."/>
            <person name="Mock T."/>
            <person name="Mueller-Roeber B."/>
            <person name="Pagarete A."/>
            <person name="Parker M."/>
            <person name="Probert I."/>
            <person name="Quesneville H."/>
            <person name="Raines C."/>
            <person name="Rensing S.A."/>
            <person name="Riano-Pachon D.M."/>
            <person name="Richier S."/>
            <person name="Rokitta S."/>
            <person name="Shiraiwa Y."/>
            <person name="Soanes D.M."/>
            <person name="van der Giezen M."/>
            <person name="Wahlund T.M."/>
            <person name="Williams B."/>
            <person name="Wilson W."/>
            <person name="Wolfe G."/>
            <person name="Wurch L.L."/>
        </authorList>
    </citation>
    <scope>NUCLEOTIDE SEQUENCE</scope>
</reference>
<reference evidence="4" key="2">
    <citation type="submission" date="2024-10" db="UniProtKB">
        <authorList>
            <consortium name="EnsemblProtists"/>
        </authorList>
    </citation>
    <scope>IDENTIFICATION</scope>
</reference>
<dbReference type="EnsemblProtists" id="EOD16825">
    <property type="protein sequence ID" value="EOD16825"/>
    <property type="gene ID" value="EMIHUDRAFT_210406"/>
</dbReference>
<dbReference type="KEGG" id="ehx:EMIHUDRAFT_210406"/>
<dbReference type="InterPro" id="IPR017441">
    <property type="entry name" value="Protein_kinase_ATP_BS"/>
</dbReference>
<sequence>MLARGARVGLGGQWVVERLIGRGAFGDVFCATHAVSGAASAVKAEAVASRRLLREDQAYGMIHSASGGAAAGFPRVHWCGEGEGVGGARLRLLVLQRLGPSLEEARRAFGGALPVRLLARLGRDMLRRLEWVHAQGLVHCDVKPGNLLWPPPCRRGIVGSARFSSLPNHALAPLGPRDDVEALGYTLAFLGTGSLPWANAAPPSRAAEAARKAAAPAAPPAEEEAQRQARQAEKRRRFERIGEIKAAAAEDEIAAGLPGEFAELLRAARALQQGDTPDYEALRQLLLLPEARAATAAGASVGAQGGARARRVAIAQRRPAPPIRRRRLEARRGPRFVP</sequence>
<feature type="domain" description="Protein kinase" evidence="3">
    <location>
        <begin position="14"/>
        <end position="288"/>
    </location>
</feature>
<dbReference type="HOGENOM" id="CLU_822395_0_0_1"/>
<feature type="binding site" evidence="1">
    <location>
        <position position="43"/>
    </location>
    <ligand>
        <name>ATP</name>
        <dbReference type="ChEBI" id="CHEBI:30616"/>
    </ligand>
</feature>
<keyword evidence="5" id="KW-1185">Reference proteome</keyword>
<organism evidence="4 5">
    <name type="scientific">Emiliania huxleyi (strain CCMP1516)</name>
    <dbReference type="NCBI Taxonomy" id="280463"/>
    <lineage>
        <taxon>Eukaryota</taxon>
        <taxon>Haptista</taxon>
        <taxon>Haptophyta</taxon>
        <taxon>Prymnesiophyceae</taxon>
        <taxon>Isochrysidales</taxon>
        <taxon>Noelaerhabdaceae</taxon>
        <taxon>Emiliania</taxon>
    </lineage>
</organism>
<dbReference type="InterPro" id="IPR011009">
    <property type="entry name" value="Kinase-like_dom_sf"/>
</dbReference>
<dbReference type="Gene3D" id="1.10.510.10">
    <property type="entry name" value="Transferase(Phosphotransferase) domain 1"/>
    <property type="match status" value="2"/>
</dbReference>
<dbReference type="SUPFAM" id="SSF56112">
    <property type="entry name" value="Protein kinase-like (PK-like)"/>
    <property type="match status" value="1"/>
</dbReference>
<dbReference type="GeneID" id="17262985"/>
<protein>
    <recommendedName>
        <fullName evidence="3">Protein kinase domain-containing protein</fullName>
    </recommendedName>
</protein>
<dbReference type="STRING" id="2903.R1DQN9"/>
<feature type="region of interest" description="Disordered" evidence="2">
    <location>
        <begin position="297"/>
        <end position="338"/>
    </location>
</feature>
<dbReference type="PROSITE" id="PS00107">
    <property type="entry name" value="PROTEIN_KINASE_ATP"/>
    <property type="match status" value="1"/>
</dbReference>
<keyword evidence="1" id="KW-0547">Nucleotide-binding</keyword>
<accession>A0A0D3IZZ0</accession>
<dbReference type="OMA" id="EFSAYHA"/>
<evidence type="ECO:0000313" key="4">
    <source>
        <dbReference type="EnsemblProtists" id="EOD16825"/>
    </source>
</evidence>
<dbReference type="GO" id="GO:0005524">
    <property type="term" value="F:ATP binding"/>
    <property type="evidence" value="ECO:0007669"/>
    <property type="project" value="UniProtKB-UniRule"/>
</dbReference>
<dbReference type="PaxDb" id="2903-EOD16825"/>
<name>A0A0D3IZZ0_EMIH1</name>
<dbReference type="SMART" id="SM00220">
    <property type="entry name" value="S_TKc"/>
    <property type="match status" value="1"/>
</dbReference>
<dbReference type="PANTHER" id="PTHR11909">
    <property type="entry name" value="CASEIN KINASE-RELATED"/>
    <property type="match status" value="1"/>
</dbReference>
<evidence type="ECO:0000259" key="3">
    <source>
        <dbReference type="PROSITE" id="PS50011"/>
    </source>
</evidence>
<dbReference type="InterPro" id="IPR050235">
    <property type="entry name" value="CK1_Ser-Thr_kinase"/>
</dbReference>
<proteinExistence type="predicted"/>
<keyword evidence="1" id="KW-0067">ATP-binding</keyword>
<feature type="region of interest" description="Disordered" evidence="2">
    <location>
        <begin position="206"/>
        <end position="236"/>
    </location>
</feature>
<evidence type="ECO:0000256" key="2">
    <source>
        <dbReference type="SAM" id="MobiDB-lite"/>
    </source>
</evidence>
<dbReference type="eggNOG" id="KOG1164">
    <property type="taxonomic scope" value="Eukaryota"/>
</dbReference>
<evidence type="ECO:0000256" key="1">
    <source>
        <dbReference type="PROSITE-ProRule" id="PRU10141"/>
    </source>
</evidence>
<dbReference type="GO" id="GO:0004672">
    <property type="term" value="F:protein kinase activity"/>
    <property type="evidence" value="ECO:0007669"/>
    <property type="project" value="InterPro"/>
</dbReference>
<dbReference type="AlphaFoldDB" id="A0A0D3IZZ0"/>
<dbReference type="Proteomes" id="UP000013827">
    <property type="component" value="Unassembled WGS sequence"/>
</dbReference>
<feature type="compositionally biased region" description="Low complexity" evidence="2">
    <location>
        <begin position="206"/>
        <end position="216"/>
    </location>
</feature>